<feature type="chain" id="PRO_5046879215" evidence="2">
    <location>
        <begin position="20"/>
        <end position="244"/>
    </location>
</feature>
<name>A0ABY3T1N0_9GAMM</name>
<protein>
    <submittedName>
        <fullName evidence="4">Peptidylprolyl isomerase</fullName>
        <ecNumber evidence="4">5.2.1.8</ecNumber>
    </submittedName>
</protein>
<evidence type="ECO:0000313" key="5">
    <source>
        <dbReference type="Proteomes" id="UP001054801"/>
    </source>
</evidence>
<sequence length="244" mass="27426">MLRNLTFALLCACAFPAMAADDAALSETAYIRNTLMQQGLARGLDKTPELEKLVTEFRQDQLARLALEAASEEDMPDFTARAEEIYAARQDKQYQLPLRLRVRLLEMAFNDSNETAVREKLNAIHAEVLAGKTDFKAAVLANSEAADLKLTEGDSQWFQEGQRPDAVFQAAAQLSVDKPLSEVVVHRNKAYLLAFLDRKAPETRSFAEVKPEIMAELQQEYREDRKKTLLDSLSNAFKSQQAAR</sequence>
<dbReference type="Pfam" id="PF00639">
    <property type="entry name" value="Rotamase"/>
    <property type="match status" value="1"/>
</dbReference>
<keyword evidence="1" id="KW-0697">Rotamase</keyword>
<dbReference type="Proteomes" id="UP001054801">
    <property type="component" value="Chromosome"/>
</dbReference>
<dbReference type="EMBL" id="CP091244">
    <property type="protein sequence ID" value="UJS25727.1"/>
    <property type="molecule type" value="Genomic_DNA"/>
</dbReference>
<dbReference type="InterPro" id="IPR000297">
    <property type="entry name" value="PPIase_PpiC"/>
</dbReference>
<keyword evidence="5" id="KW-1185">Reference proteome</keyword>
<dbReference type="Gene3D" id="1.10.4030.10">
    <property type="entry name" value="Porin chaperone SurA, peptide-binding domain"/>
    <property type="match status" value="1"/>
</dbReference>
<feature type="signal peptide" evidence="2">
    <location>
        <begin position="1"/>
        <end position="19"/>
    </location>
</feature>
<evidence type="ECO:0000259" key="3">
    <source>
        <dbReference type="PROSITE" id="PS50198"/>
    </source>
</evidence>
<feature type="domain" description="PpiC" evidence="3">
    <location>
        <begin position="97"/>
        <end position="198"/>
    </location>
</feature>
<accession>A0ABY3T1N0</accession>
<dbReference type="SUPFAM" id="SSF54534">
    <property type="entry name" value="FKBP-like"/>
    <property type="match status" value="1"/>
</dbReference>
<dbReference type="RefSeq" id="WP_236501032.1">
    <property type="nucleotide sequence ID" value="NZ_CP091244.1"/>
</dbReference>
<dbReference type="PROSITE" id="PS50198">
    <property type="entry name" value="PPIC_PPIASE_2"/>
    <property type="match status" value="1"/>
</dbReference>
<reference evidence="4" key="1">
    <citation type="journal article" date="2022" name="Microorganisms">
        <title>Two New Species of Filamentous Sulfur Bacteria of the Genus Thiothrix, Thiothrix winogradskyi sp. nov. and 'Candidatus Thiothrix sulfatifontis' sp. nov.</title>
        <authorList>
            <person name="Ravin N.V."/>
            <person name="Rossetti S."/>
            <person name="Beletsky A.V."/>
            <person name="Kadnikov V.V."/>
            <person name="Rudenko T.S."/>
            <person name="Smolyakov D.D."/>
            <person name="Moskvitina M.I."/>
            <person name="Gureeva M.V."/>
            <person name="Mardanov A.V."/>
            <person name="Grabovich M.Y."/>
        </authorList>
    </citation>
    <scope>NUCLEOTIDE SEQUENCE</scope>
    <source>
        <strain evidence="4">CT3</strain>
    </source>
</reference>
<organism evidence="4 5">
    <name type="scientific">Thiothrix winogradskyi</name>
    <dbReference type="NCBI Taxonomy" id="96472"/>
    <lineage>
        <taxon>Bacteria</taxon>
        <taxon>Pseudomonadati</taxon>
        <taxon>Pseudomonadota</taxon>
        <taxon>Gammaproteobacteria</taxon>
        <taxon>Thiotrichales</taxon>
        <taxon>Thiotrichaceae</taxon>
        <taxon>Thiothrix</taxon>
    </lineage>
</organism>
<dbReference type="GO" id="GO:0003755">
    <property type="term" value="F:peptidyl-prolyl cis-trans isomerase activity"/>
    <property type="evidence" value="ECO:0007669"/>
    <property type="project" value="UniProtKB-EC"/>
</dbReference>
<keyword evidence="1 4" id="KW-0413">Isomerase</keyword>
<keyword evidence="2" id="KW-0732">Signal</keyword>
<dbReference type="Gene3D" id="3.10.50.40">
    <property type="match status" value="1"/>
</dbReference>
<proteinExistence type="predicted"/>
<evidence type="ECO:0000256" key="2">
    <source>
        <dbReference type="SAM" id="SignalP"/>
    </source>
</evidence>
<evidence type="ECO:0000256" key="1">
    <source>
        <dbReference type="PROSITE-ProRule" id="PRU00278"/>
    </source>
</evidence>
<dbReference type="EC" id="5.2.1.8" evidence="4"/>
<evidence type="ECO:0000313" key="4">
    <source>
        <dbReference type="EMBL" id="UJS25727.1"/>
    </source>
</evidence>
<gene>
    <name evidence="4" type="ORF">L2Y54_06705</name>
</gene>
<dbReference type="InterPro" id="IPR046357">
    <property type="entry name" value="PPIase_dom_sf"/>
</dbReference>